<name>A0A7M3SAL7_9FIRM</name>
<gene>
    <name evidence="2" type="ORF">bsdcttw_46750</name>
</gene>
<sequence>MIPDNYSDFESYESEIDRQERRRKRLEQEEDINPKDLPFYYDPQTYIELGGKKPWKKQ</sequence>
<dbReference type="EMBL" id="AP023368">
    <property type="protein sequence ID" value="BCK01635.1"/>
    <property type="molecule type" value="Genomic_DNA"/>
</dbReference>
<feature type="region of interest" description="Disordered" evidence="1">
    <location>
        <begin position="1"/>
        <end position="38"/>
    </location>
</feature>
<reference evidence="2 3" key="1">
    <citation type="submission" date="2020-08" db="EMBL/GenBank/DDBJ databases">
        <title>Draft genome sequencing of an Anaerocolumna strain isolated from anoxic soil subjected to BSD treatment.</title>
        <authorList>
            <person name="Uek A."/>
            <person name="Tonouchi A."/>
        </authorList>
    </citation>
    <scope>NUCLEOTIDE SEQUENCE [LARGE SCALE GENOMIC DNA]</scope>
    <source>
        <strain evidence="2 3">CTTW</strain>
    </source>
</reference>
<dbReference type="RefSeq" id="WP_185257179.1">
    <property type="nucleotide sequence ID" value="NZ_AP023368.1"/>
</dbReference>
<keyword evidence="3" id="KW-1185">Reference proteome</keyword>
<evidence type="ECO:0000313" key="3">
    <source>
        <dbReference type="Proteomes" id="UP000515703"/>
    </source>
</evidence>
<protein>
    <submittedName>
        <fullName evidence="2">Uncharacterized protein</fullName>
    </submittedName>
</protein>
<organism evidence="2 3">
    <name type="scientific">Anaerocolumna chitinilytica</name>
    <dbReference type="NCBI Taxonomy" id="1727145"/>
    <lineage>
        <taxon>Bacteria</taxon>
        <taxon>Bacillati</taxon>
        <taxon>Bacillota</taxon>
        <taxon>Clostridia</taxon>
        <taxon>Lachnospirales</taxon>
        <taxon>Lachnospiraceae</taxon>
        <taxon>Anaerocolumna</taxon>
    </lineage>
</organism>
<dbReference type="Proteomes" id="UP000515703">
    <property type="component" value="Chromosome"/>
</dbReference>
<dbReference type="KEGG" id="acht:bsdcttw_46750"/>
<reference evidence="2 3" key="2">
    <citation type="submission" date="2020-08" db="EMBL/GenBank/DDBJ databases">
        <authorList>
            <person name="Ueki A."/>
            <person name="Tonouchi A."/>
        </authorList>
    </citation>
    <scope>NUCLEOTIDE SEQUENCE [LARGE SCALE GENOMIC DNA]</scope>
    <source>
        <strain evidence="2 3">CTTW</strain>
    </source>
</reference>
<accession>A0A7M3SAL7</accession>
<evidence type="ECO:0000256" key="1">
    <source>
        <dbReference type="SAM" id="MobiDB-lite"/>
    </source>
</evidence>
<dbReference type="AlphaFoldDB" id="A0A7M3SAL7"/>
<proteinExistence type="predicted"/>
<evidence type="ECO:0000313" key="2">
    <source>
        <dbReference type="EMBL" id="BCK01635.1"/>
    </source>
</evidence>